<feature type="region of interest" description="Disordered" evidence="3">
    <location>
        <begin position="211"/>
        <end position="251"/>
    </location>
</feature>
<dbReference type="InterPro" id="IPR002123">
    <property type="entry name" value="Plipid/glycerol_acylTrfase"/>
</dbReference>
<evidence type="ECO:0000256" key="1">
    <source>
        <dbReference type="ARBA" id="ARBA00022679"/>
    </source>
</evidence>
<organism evidence="5 6">
    <name type="scientific">Mumia flava</name>
    <dbReference type="NCBI Taxonomy" id="1348852"/>
    <lineage>
        <taxon>Bacteria</taxon>
        <taxon>Bacillati</taxon>
        <taxon>Actinomycetota</taxon>
        <taxon>Actinomycetes</taxon>
        <taxon>Propionibacteriales</taxon>
        <taxon>Nocardioidaceae</taxon>
        <taxon>Mumia</taxon>
    </lineage>
</organism>
<evidence type="ECO:0000313" key="5">
    <source>
        <dbReference type="EMBL" id="PJJ58397.1"/>
    </source>
</evidence>
<proteinExistence type="predicted"/>
<gene>
    <name evidence="5" type="ORF">CLV56_2648</name>
</gene>
<dbReference type="RefSeq" id="WP_039341957.1">
    <property type="nucleotide sequence ID" value="NZ_PGEZ01000001.1"/>
</dbReference>
<dbReference type="Proteomes" id="UP000230842">
    <property type="component" value="Unassembled WGS sequence"/>
</dbReference>
<dbReference type="PANTHER" id="PTHR10434">
    <property type="entry name" value="1-ACYL-SN-GLYCEROL-3-PHOSPHATE ACYLTRANSFERASE"/>
    <property type="match status" value="1"/>
</dbReference>
<evidence type="ECO:0000259" key="4">
    <source>
        <dbReference type="SMART" id="SM00563"/>
    </source>
</evidence>
<dbReference type="GO" id="GO:0006654">
    <property type="term" value="P:phosphatidic acid biosynthetic process"/>
    <property type="evidence" value="ECO:0007669"/>
    <property type="project" value="TreeGrafter"/>
</dbReference>
<dbReference type="GO" id="GO:0003841">
    <property type="term" value="F:1-acylglycerol-3-phosphate O-acyltransferase activity"/>
    <property type="evidence" value="ECO:0007669"/>
    <property type="project" value="TreeGrafter"/>
</dbReference>
<dbReference type="PANTHER" id="PTHR10434:SF55">
    <property type="entry name" value="POSSIBLE ACYLTRANSFERASE"/>
    <property type="match status" value="1"/>
</dbReference>
<reference evidence="5 6" key="1">
    <citation type="submission" date="2017-11" db="EMBL/GenBank/DDBJ databases">
        <title>Genomic Encyclopedia of Archaeal and Bacterial Type Strains, Phase II (KMG-II): From Individual Species to Whole Genera.</title>
        <authorList>
            <person name="Goeker M."/>
        </authorList>
    </citation>
    <scope>NUCLEOTIDE SEQUENCE [LARGE SCALE GENOMIC DNA]</scope>
    <source>
        <strain evidence="5 6">DSM 27763</strain>
    </source>
</reference>
<evidence type="ECO:0000256" key="2">
    <source>
        <dbReference type="ARBA" id="ARBA00023315"/>
    </source>
</evidence>
<dbReference type="GO" id="GO:0005886">
    <property type="term" value="C:plasma membrane"/>
    <property type="evidence" value="ECO:0007669"/>
    <property type="project" value="TreeGrafter"/>
</dbReference>
<feature type="compositionally biased region" description="Basic and acidic residues" evidence="3">
    <location>
        <begin position="232"/>
        <end position="251"/>
    </location>
</feature>
<keyword evidence="1 5" id="KW-0808">Transferase</keyword>
<keyword evidence="2 5" id="KW-0012">Acyltransferase</keyword>
<comment type="caution">
    <text evidence="5">The sequence shown here is derived from an EMBL/GenBank/DDBJ whole genome shotgun (WGS) entry which is preliminary data.</text>
</comment>
<feature type="domain" description="Phospholipid/glycerol acyltransferase" evidence="4">
    <location>
        <begin position="38"/>
        <end position="152"/>
    </location>
</feature>
<dbReference type="OrthoDB" id="3210041at2"/>
<keyword evidence="6" id="KW-1185">Reference proteome</keyword>
<evidence type="ECO:0000256" key="3">
    <source>
        <dbReference type="SAM" id="MobiDB-lite"/>
    </source>
</evidence>
<dbReference type="SUPFAM" id="SSF69593">
    <property type="entry name" value="Glycerol-3-phosphate (1)-acyltransferase"/>
    <property type="match status" value="1"/>
</dbReference>
<dbReference type="CDD" id="cd07989">
    <property type="entry name" value="LPLAT_AGPAT-like"/>
    <property type="match status" value="1"/>
</dbReference>
<dbReference type="SMART" id="SM00563">
    <property type="entry name" value="PlsC"/>
    <property type="match status" value="1"/>
</dbReference>
<protein>
    <submittedName>
        <fullName evidence="5">1-acyl-sn-glycerol-3-phosphate acyltransferase</fullName>
    </submittedName>
</protein>
<dbReference type="AlphaFoldDB" id="A0A0B2BSN5"/>
<sequence length="251" mass="27302">MRDLTYPPVVLTAKTLFRLRGWRFSITGTEHVPRAGGAVLACNHIGYADFVFDGLAAQPAKRLVRFMAKKEAFDHPVGGPILRSMHHIPVDRSAGADSLDAAVDYCRRGEIVGIFPEATISRSYEIKDVKSGAVRIAAQAGVPLIPVVVFGTQRVTTKGHGLALPWRLPIAISVGPPMHPDGSDPDAQTAQMRDAMVRLLDETLQRYPDDPAGQWWAPARIGGTAPTPQEAQRLDTEERAARAARKAERDG</sequence>
<evidence type="ECO:0000313" key="6">
    <source>
        <dbReference type="Proteomes" id="UP000230842"/>
    </source>
</evidence>
<accession>A0A0B2BSN5</accession>
<dbReference type="Pfam" id="PF01553">
    <property type="entry name" value="Acyltransferase"/>
    <property type="match status" value="1"/>
</dbReference>
<dbReference type="EMBL" id="PGEZ01000001">
    <property type="protein sequence ID" value="PJJ58397.1"/>
    <property type="molecule type" value="Genomic_DNA"/>
</dbReference>
<name>A0A0B2BSN5_9ACTN</name>